<dbReference type="InterPro" id="IPR051829">
    <property type="entry name" value="Multiheme_Cytochr_ET"/>
</dbReference>
<dbReference type="KEGG" id="dsh:Dshi_3109"/>
<dbReference type="STRING" id="398580.Dshi_3109"/>
<protein>
    <submittedName>
        <fullName evidence="6">Uncharacterized protein</fullName>
    </submittedName>
</protein>
<feature type="chain" id="PRO_5002725998" evidence="3">
    <location>
        <begin position="24"/>
        <end position="649"/>
    </location>
</feature>
<dbReference type="SUPFAM" id="SSF48452">
    <property type="entry name" value="TPR-like"/>
    <property type="match status" value="1"/>
</dbReference>
<dbReference type="PANTHER" id="PTHR35038">
    <property type="entry name" value="DISSIMILATORY SULFITE REDUCTASE SIRA"/>
    <property type="match status" value="1"/>
</dbReference>
<feature type="signal peptide" evidence="3">
    <location>
        <begin position="1"/>
        <end position="23"/>
    </location>
</feature>
<feature type="domain" description="Cytochrome c-552/4" evidence="5">
    <location>
        <begin position="36"/>
        <end position="57"/>
    </location>
</feature>
<dbReference type="HOGENOM" id="CLU_013154_0_0_5"/>
<dbReference type="SUPFAM" id="SSF48695">
    <property type="entry name" value="Multiheme cytochromes"/>
    <property type="match status" value="1"/>
</dbReference>
<dbReference type="InterPro" id="IPR023155">
    <property type="entry name" value="Cyt_c-552/4"/>
</dbReference>
<proteinExistence type="predicted"/>
<dbReference type="AlphaFoldDB" id="A8LL93"/>
<dbReference type="Gene3D" id="1.25.40.10">
    <property type="entry name" value="Tetratricopeptide repeat domain"/>
    <property type="match status" value="1"/>
</dbReference>
<evidence type="ECO:0000259" key="4">
    <source>
        <dbReference type="Pfam" id="PF09699"/>
    </source>
</evidence>
<reference evidence="7" key="1">
    <citation type="journal article" date="2010" name="ISME J.">
        <title>The complete genome sequence of the algal symbiont Dinoroseobacter shibae: a hitchhiker's guide to life in the sea.</title>
        <authorList>
            <person name="Wagner-Dobler I."/>
            <person name="Ballhausen B."/>
            <person name="Berger M."/>
            <person name="Brinkhoff T."/>
            <person name="Buchholz I."/>
            <person name="Bunk B."/>
            <person name="Cypionka H."/>
            <person name="Daniel R."/>
            <person name="Drepper T."/>
            <person name="Gerdts G."/>
            <person name="Hahnke S."/>
            <person name="Han C."/>
            <person name="Jahn D."/>
            <person name="Kalhoefer D."/>
            <person name="Kiss H."/>
            <person name="Klenk H.P."/>
            <person name="Kyrpides N."/>
            <person name="Liebl W."/>
            <person name="Liesegang H."/>
            <person name="Meincke L."/>
            <person name="Pati A."/>
            <person name="Petersen J."/>
            <person name="Piekarski T."/>
            <person name="Pommerenke C."/>
            <person name="Pradella S."/>
            <person name="Pukall R."/>
            <person name="Rabus R."/>
            <person name="Stackebrandt E."/>
            <person name="Thole S."/>
            <person name="Thompson L."/>
            <person name="Tielen P."/>
            <person name="Tomasch J."/>
            <person name="von Jan M."/>
            <person name="Wanphrut N."/>
            <person name="Wichels A."/>
            <person name="Zech H."/>
            <person name="Simon M."/>
        </authorList>
    </citation>
    <scope>NUCLEOTIDE SEQUENCE [LARGE SCALE GENOMIC DNA]</scope>
    <source>
        <strain evidence="7">DSM 16493 / NCIMB 14021 / DFL 12</strain>
    </source>
</reference>
<dbReference type="Pfam" id="PF13435">
    <property type="entry name" value="Cytochrome_C554"/>
    <property type="match status" value="2"/>
</dbReference>
<evidence type="ECO:0000256" key="2">
    <source>
        <dbReference type="PROSITE-ProRule" id="PRU00339"/>
    </source>
</evidence>
<evidence type="ECO:0000313" key="7">
    <source>
        <dbReference type="Proteomes" id="UP000006833"/>
    </source>
</evidence>
<evidence type="ECO:0000256" key="3">
    <source>
        <dbReference type="SAM" id="SignalP"/>
    </source>
</evidence>
<dbReference type="InterPro" id="IPR019734">
    <property type="entry name" value="TPR_rpt"/>
</dbReference>
<accession>A8LL93</accession>
<dbReference type="PROSITE" id="PS50005">
    <property type="entry name" value="TPR"/>
    <property type="match status" value="1"/>
</dbReference>
<evidence type="ECO:0000259" key="5">
    <source>
        <dbReference type="Pfam" id="PF13435"/>
    </source>
</evidence>
<gene>
    <name evidence="6" type="ordered locus">Dshi_3109</name>
</gene>
<dbReference type="Gene3D" id="1.10.1130.10">
    <property type="entry name" value="Flavocytochrome C3, Chain A"/>
    <property type="match status" value="3"/>
</dbReference>
<dbReference type="Gene3D" id="1.25.10.10">
    <property type="entry name" value="Leucine-rich Repeat Variant"/>
    <property type="match status" value="1"/>
</dbReference>
<dbReference type="Proteomes" id="UP000006833">
    <property type="component" value="Chromosome"/>
</dbReference>
<dbReference type="EMBL" id="CP000830">
    <property type="protein sequence ID" value="ABV94842.1"/>
    <property type="molecule type" value="Genomic_DNA"/>
</dbReference>
<organism evidence="6 7">
    <name type="scientific">Dinoroseobacter shibae (strain DSM 16493 / NCIMB 14021 / DFL 12)</name>
    <dbReference type="NCBI Taxonomy" id="398580"/>
    <lineage>
        <taxon>Bacteria</taxon>
        <taxon>Pseudomonadati</taxon>
        <taxon>Pseudomonadota</taxon>
        <taxon>Alphaproteobacteria</taxon>
        <taxon>Rhodobacterales</taxon>
        <taxon>Roseobacteraceae</taxon>
        <taxon>Dinoroseobacter</taxon>
    </lineage>
</organism>
<keyword evidence="2" id="KW-0802">TPR repeat</keyword>
<dbReference type="InterPro" id="IPR010177">
    <property type="entry name" value="Paired_CXXCH_1"/>
</dbReference>
<sequence length="649" mass="71003">MGFSVMTVFLALGVALTASIARAEDPRVPDYIGTAVCADCHQEAYEAWQGSHHDLAWTPPDALHVLGDFDDAEFVHNGVRTTFTTEDGVFYITSDGPDGRLQKYPVHSVAGIAPLQQYLIETEPGKIQSFDVVWDIERGAWYHLYPDQDLPASDGLHWTGPYKNWGARCAECHATGYKKGYDPATRTYTSTQAEIGVGCEACHGPGEAHVSWALPGGDYDPTRWDRVGETGLTMDFAAGAEAEIQQCAACHSRREAFEEGNPLPGTPYHDAYRLSLLRDGMYHPDGQILEEVYVYGSFIQSKMYAAGVACTDCHDAHSAQRLTETNDLCTQCHSTAGNPEFPTLRLAEYDDPSHHFHEVGSEGAQCKSCHMIERDYMGIDGRRDHSFRVPRPDLTVETGAPNACNDCHTDRSAEKMAAELEARFPDSIHRGPHFAQVFARARIAPQSTAENIVALTEYLDLPGIVRASALELLHPMAGPELADRMAMALRDPDPLVRAAAVPIQRAAPAPVRVERLAPLLSDPVRSVRMAAAREFLDLNMRVVPPQTTQALGAAMSEWQSSLRAKADFPEIQIILGGVGLTMRNMPAALSAFSEAVDLDPQREEAWSIIVRIYAALGDMAAARDAVDAALVANPESVALRVLRGEILQQ</sequence>
<dbReference type="InterPro" id="IPR011990">
    <property type="entry name" value="TPR-like_helical_dom_sf"/>
</dbReference>
<dbReference type="InterPro" id="IPR036280">
    <property type="entry name" value="Multihaem_cyt_sf"/>
</dbReference>
<dbReference type="CDD" id="cd08168">
    <property type="entry name" value="Cytochrom_C3"/>
    <property type="match status" value="1"/>
</dbReference>
<dbReference type="PANTHER" id="PTHR35038:SF8">
    <property type="entry name" value="C-TYPE POLYHEME CYTOCHROME OMCC"/>
    <property type="match status" value="1"/>
</dbReference>
<evidence type="ECO:0000256" key="1">
    <source>
        <dbReference type="ARBA" id="ARBA00022729"/>
    </source>
</evidence>
<feature type="domain" description="Cytochrome c-552/4" evidence="5">
    <location>
        <begin position="167"/>
        <end position="204"/>
    </location>
</feature>
<feature type="repeat" description="TPR" evidence="2">
    <location>
        <begin position="569"/>
        <end position="602"/>
    </location>
</feature>
<dbReference type="eggNOG" id="COG1413">
    <property type="taxonomic scope" value="Bacteria"/>
</dbReference>
<keyword evidence="1 3" id="KW-0732">Signal</keyword>
<feature type="domain" description="Doubled CXXCH motif" evidence="4">
    <location>
        <begin position="306"/>
        <end position="336"/>
    </location>
</feature>
<name>A8LL93_DINSH</name>
<dbReference type="Pfam" id="PF09699">
    <property type="entry name" value="Paired_CXXCH_1"/>
    <property type="match status" value="1"/>
</dbReference>
<dbReference type="InterPro" id="IPR011989">
    <property type="entry name" value="ARM-like"/>
</dbReference>
<keyword evidence="7" id="KW-1185">Reference proteome</keyword>
<evidence type="ECO:0000313" key="6">
    <source>
        <dbReference type="EMBL" id="ABV94842.1"/>
    </source>
</evidence>